<evidence type="ECO:0000313" key="2">
    <source>
        <dbReference type="EMBL" id="EFO99308.1"/>
    </source>
</evidence>
<keyword evidence="3" id="KW-1185">Reference proteome</keyword>
<organism evidence="3">
    <name type="scientific">Caenorhabditis remanei</name>
    <name type="common">Caenorhabditis vulgaris</name>
    <dbReference type="NCBI Taxonomy" id="31234"/>
    <lineage>
        <taxon>Eukaryota</taxon>
        <taxon>Metazoa</taxon>
        <taxon>Ecdysozoa</taxon>
        <taxon>Nematoda</taxon>
        <taxon>Chromadorea</taxon>
        <taxon>Rhabditida</taxon>
        <taxon>Rhabditina</taxon>
        <taxon>Rhabditomorpha</taxon>
        <taxon>Rhabditoidea</taxon>
        <taxon>Rhabditidae</taxon>
        <taxon>Peloderinae</taxon>
        <taxon>Caenorhabditis</taxon>
    </lineage>
</organism>
<dbReference type="AlphaFoldDB" id="E3NIR8"/>
<gene>
    <name evidence="2" type="ORF">CRE_17624</name>
</gene>
<feature type="transmembrane region" description="Helical" evidence="1">
    <location>
        <begin position="163"/>
        <end position="181"/>
    </location>
</feature>
<dbReference type="HOGENOM" id="CLU_967216_0_0_1"/>
<sequence length="288" mass="33788">MSATRKLIFCGCPVQGDEMMFTCHPVTQKYLSVLTRLLSNIQLPRFPDRTSYTSSMQNIVVEHAEKQAARELEDLYEEERLHELRCCIRECETEIRQGEEMEKLVTRRSSPRNEDLEMENRKLAEDFKNGVQCLQTELMDASKKEVEAAKQRHKMFDESLGKYKYCIVKFVISVSVLYYIAVLMINQKSDKQVSWMIIFDYLLCITHIFILASIRFEMEMIQHFQQDWYIFIACAVGHLTHNFMLIGLFLVKNKCQEDTKPFEVLQQADSDDTNKEKSKVKIAPIEHV</sequence>
<evidence type="ECO:0000256" key="1">
    <source>
        <dbReference type="SAM" id="Phobius"/>
    </source>
</evidence>
<accession>E3NIR8</accession>
<reference evidence="2" key="1">
    <citation type="submission" date="2007-07" db="EMBL/GenBank/DDBJ databases">
        <title>PCAP assembly of the Caenorhabditis remanei genome.</title>
        <authorList>
            <consortium name="The Caenorhabditis remanei Sequencing Consortium"/>
            <person name="Wilson R.K."/>
        </authorList>
    </citation>
    <scope>NUCLEOTIDE SEQUENCE [LARGE SCALE GENOMIC DNA]</scope>
    <source>
        <strain evidence="2">PB4641</strain>
    </source>
</reference>
<keyword evidence="1" id="KW-0812">Transmembrane</keyword>
<evidence type="ECO:0000313" key="3">
    <source>
        <dbReference type="Proteomes" id="UP000008281"/>
    </source>
</evidence>
<name>E3NIR8_CAERE</name>
<dbReference type="EMBL" id="DS268711">
    <property type="protein sequence ID" value="EFO99308.1"/>
    <property type="molecule type" value="Genomic_DNA"/>
</dbReference>
<feature type="transmembrane region" description="Helical" evidence="1">
    <location>
        <begin position="228"/>
        <end position="251"/>
    </location>
</feature>
<keyword evidence="1" id="KW-1133">Transmembrane helix</keyword>
<protein>
    <submittedName>
        <fullName evidence="2">Uncharacterized protein</fullName>
    </submittedName>
</protein>
<keyword evidence="1" id="KW-0472">Membrane</keyword>
<dbReference type="InParanoid" id="E3NIR8"/>
<dbReference type="Proteomes" id="UP000008281">
    <property type="component" value="Unassembled WGS sequence"/>
</dbReference>
<proteinExistence type="predicted"/>
<feature type="transmembrane region" description="Helical" evidence="1">
    <location>
        <begin position="193"/>
        <end position="216"/>
    </location>
</feature>